<dbReference type="EMBL" id="BGZK01002435">
    <property type="protein sequence ID" value="GBP93917.1"/>
    <property type="molecule type" value="Genomic_DNA"/>
</dbReference>
<sequence length="87" mass="9608">MAKVVVTIQPRVTDSWMRKFVPPPYTMGLPSTSPRRDSLTIPVPHLRYAAAKASAVSHIEESTENRVVSAERQRIVFESQDAGGSIT</sequence>
<gene>
    <name evidence="1" type="ORF">EVAR_95563_1</name>
</gene>
<dbReference type="Proteomes" id="UP000299102">
    <property type="component" value="Unassembled WGS sequence"/>
</dbReference>
<reference evidence="1 2" key="1">
    <citation type="journal article" date="2019" name="Commun. Biol.">
        <title>The bagworm genome reveals a unique fibroin gene that provides high tensile strength.</title>
        <authorList>
            <person name="Kono N."/>
            <person name="Nakamura H."/>
            <person name="Ohtoshi R."/>
            <person name="Tomita M."/>
            <person name="Numata K."/>
            <person name="Arakawa K."/>
        </authorList>
    </citation>
    <scope>NUCLEOTIDE SEQUENCE [LARGE SCALE GENOMIC DNA]</scope>
</reference>
<keyword evidence="2" id="KW-1185">Reference proteome</keyword>
<protein>
    <submittedName>
        <fullName evidence="1">Uncharacterized protein</fullName>
    </submittedName>
</protein>
<dbReference type="AlphaFoldDB" id="A0A4C2A4U5"/>
<evidence type="ECO:0000313" key="1">
    <source>
        <dbReference type="EMBL" id="GBP93917.1"/>
    </source>
</evidence>
<name>A0A4C2A4U5_EUMVA</name>
<organism evidence="1 2">
    <name type="scientific">Eumeta variegata</name>
    <name type="common">Bagworm moth</name>
    <name type="synonym">Eumeta japonica</name>
    <dbReference type="NCBI Taxonomy" id="151549"/>
    <lineage>
        <taxon>Eukaryota</taxon>
        <taxon>Metazoa</taxon>
        <taxon>Ecdysozoa</taxon>
        <taxon>Arthropoda</taxon>
        <taxon>Hexapoda</taxon>
        <taxon>Insecta</taxon>
        <taxon>Pterygota</taxon>
        <taxon>Neoptera</taxon>
        <taxon>Endopterygota</taxon>
        <taxon>Lepidoptera</taxon>
        <taxon>Glossata</taxon>
        <taxon>Ditrysia</taxon>
        <taxon>Tineoidea</taxon>
        <taxon>Psychidae</taxon>
        <taxon>Oiketicinae</taxon>
        <taxon>Eumeta</taxon>
    </lineage>
</organism>
<evidence type="ECO:0000313" key="2">
    <source>
        <dbReference type="Proteomes" id="UP000299102"/>
    </source>
</evidence>
<accession>A0A4C2A4U5</accession>
<comment type="caution">
    <text evidence="1">The sequence shown here is derived from an EMBL/GenBank/DDBJ whole genome shotgun (WGS) entry which is preliminary data.</text>
</comment>
<proteinExistence type="predicted"/>